<keyword evidence="1" id="KW-0472">Membrane</keyword>
<reference evidence="2" key="1">
    <citation type="submission" date="2015-10" db="EMBL/GenBank/DDBJ databases">
        <authorList>
            <person name="Gilbert D.G."/>
        </authorList>
    </citation>
    <scope>NUCLEOTIDE SEQUENCE</scope>
    <source>
        <strain evidence="2">Phyl III-seqv23</strain>
    </source>
</reference>
<name>A0A0S4WQL9_RALSL</name>
<gene>
    <name evidence="2" type="ORF">RUN215_v1_190013</name>
</gene>
<organism evidence="2">
    <name type="scientific">Ralstonia solanacearum</name>
    <name type="common">Pseudomonas solanacearum</name>
    <dbReference type="NCBI Taxonomy" id="305"/>
    <lineage>
        <taxon>Bacteria</taxon>
        <taxon>Pseudomonadati</taxon>
        <taxon>Pseudomonadota</taxon>
        <taxon>Betaproteobacteria</taxon>
        <taxon>Burkholderiales</taxon>
        <taxon>Burkholderiaceae</taxon>
        <taxon>Ralstonia</taxon>
        <taxon>Ralstonia solanacearum species complex</taxon>
    </lineage>
</organism>
<accession>A0A0S4WQL9</accession>
<protein>
    <submittedName>
        <fullName evidence="2">Uncharacterized protein</fullName>
    </submittedName>
</protein>
<dbReference type="EMBL" id="LN899820">
    <property type="protein sequence ID" value="CUV53894.1"/>
    <property type="molecule type" value="Genomic_DNA"/>
</dbReference>
<evidence type="ECO:0000313" key="2">
    <source>
        <dbReference type="EMBL" id="CUV53894.1"/>
    </source>
</evidence>
<sequence length="49" mass="5418">MTAHRLTPTKGFLLYVCLVAAVLCVHAYALHLDEEAQADLRARTAHKQA</sequence>
<keyword evidence="1" id="KW-1133">Transmembrane helix</keyword>
<feature type="transmembrane region" description="Helical" evidence="1">
    <location>
        <begin position="12"/>
        <end position="30"/>
    </location>
</feature>
<dbReference type="AlphaFoldDB" id="A0A0S4WQL9"/>
<proteinExistence type="predicted"/>
<keyword evidence="1" id="KW-0812">Transmembrane</keyword>
<evidence type="ECO:0000256" key="1">
    <source>
        <dbReference type="SAM" id="Phobius"/>
    </source>
</evidence>